<dbReference type="Proteomes" id="UP000241426">
    <property type="component" value="Unassembled WGS sequence"/>
</dbReference>
<proteinExistence type="predicted"/>
<dbReference type="RefSeq" id="WP_107290165.1">
    <property type="nucleotide sequence ID" value="NZ_PYNF01000044.1"/>
</dbReference>
<name>A0A2T3KAZ1_9GAMM</name>
<sequence>MTFLVSAVQNATITIFRTGYNSIYKERDVILIVNNESFSSVVILKQACDDGGYLVFSVIEGGVNNTPMYELEDSLIDNSFPPDDGSVVNISAIDDLEKPFFDTYCEALSAYLPHPEH</sequence>
<reference evidence="1 2" key="1">
    <citation type="submission" date="2018-01" db="EMBL/GenBank/DDBJ databases">
        <title>Whole genome sequencing of Histamine producing bacteria.</title>
        <authorList>
            <person name="Butler K."/>
        </authorList>
    </citation>
    <scope>NUCLEOTIDE SEQUENCE [LARGE SCALE GENOMIC DNA]</scope>
    <source>
        <strain evidence="1 2">FS-7.2</strain>
    </source>
</reference>
<accession>A0A2T3KAZ1</accession>
<comment type="caution">
    <text evidence="1">The sequence shown here is derived from an EMBL/GenBank/DDBJ whole genome shotgun (WGS) entry which is preliminary data.</text>
</comment>
<dbReference type="AlphaFoldDB" id="A0A2T3KAZ1"/>
<protein>
    <submittedName>
        <fullName evidence="1">Uncharacterized protein</fullName>
    </submittedName>
</protein>
<organism evidence="1 2">
    <name type="scientific">Photobacterium kishitanii</name>
    <dbReference type="NCBI Taxonomy" id="318456"/>
    <lineage>
        <taxon>Bacteria</taxon>
        <taxon>Pseudomonadati</taxon>
        <taxon>Pseudomonadota</taxon>
        <taxon>Gammaproteobacteria</taxon>
        <taxon>Vibrionales</taxon>
        <taxon>Vibrionaceae</taxon>
        <taxon>Photobacterium</taxon>
    </lineage>
</organism>
<gene>
    <name evidence="1" type="ORF">C9J27_24195</name>
</gene>
<evidence type="ECO:0000313" key="2">
    <source>
        <dbReference type="Proteomes" id="UP000241426"/>
    </source>
</evidence>
<dbReference type="EMBL" id="PYNF01000044">
    <property type="protein sequence ID" value="PSU89786.1"/>
    <property type="molecule type" value="Genomic_DNA"/>
</dbReference>
<evidence type="ECO:0000313" key="1">
    <source>
        <dbReference type="EMBL" id="PSU89786.1"/>
    </source>
</evidence>